<dbReference type="SUPFAM" id="SSF50129">
    <property type="entry name" value="GroES-like"/>
    <property type="match status" value="1"/>
</dbReference>
<keyword evidence="5" id="KW-1185">Reference proteome</keyword>
<sequence length="307" mass="31156">MKAVRLHAFGADPVLDEVADPDPAAGETLVRITAAAAGHLDRTIIAGDFLDPPPLPYVPGVEGAGVVVSSGRHPAGTAVWVRGGGLGVSRAGTWAELVAVPDDAVHPMPDGCDPRLAACFFTAVTTAHVALTDVAGLRAGERVAVTGAAGSVGAVVVQLAAAAGAASITGLVSDAGRAAQVPPPGRAVIGTDPGDVDLLIDTMGGPDLPAILRHVVPGGRAVLVGYVSGTRLELDLSQDLIQRDVTLLPVNMLRRQVSARAAARGLLERLSRGDLRLPVTEFPLADVAPAMRALAAGEIHGRLVLLP</sequence>
<dbReference type="Pfam" id="PF13602">
    <property type="entry name" value="ADH_zinc_N_2"/>
    <property type="match status" value="1"/>
</dbReference>
<evidence type="ECO:0000313" key="5">
    <source>
        <dbReference type="Proteomes" id="UP000660611"/>
    </source>
</evidence>
<dbReference type="GO" id="GO:0016651">
    <property type="term" value="F:oxidoreductase activity, acting on NAD(P)H"/>
    <property type="evidence" value="ECO:0007669"/>
    <property type="project" value="TreeGrafter"/>
</dbReference>
<dbReference type="InterPro" id="IPR011032">
    <property type="entry name" value="GroES-like_sf"/>
</dbReference>
<dbReference type="RefSeq" id="WP_203844466.1">
    <property type="nucleotide sequence ID" value="NZ_BAAAVW010000002.1"/>
</dbReference>
<accession>A0A919PI01</accession>
<name>A0A919PI01_9ACTN</name>
<dbReference type="Proteomes" id="UP000660611">
    <property type="component" value="Unassembled WGS sequence"/>
</dbReference>
<reference evidence="4" key="1">
    <citation type="submission" date="2021-01" db="EMBL/GenBank/DDBJ databases">
        <title>Whole genome shotgun sequence of Dactylosporangium siamense NBRC 106093.</title>
        <authorList>
            <person name="Komaki H."/>
            <person name="Tamura T."/>
        </authorList>
    </citation>
    <scope>NUCLEOTIDE SEQUENCE</scope>
    <source>
        <strain evidence="4">NBRC 106093</strain>
    </source>
</reference>
<dbReference type="AlphaFoldDB" id="A0A919PI01"/>
<evidence type="ECO:0000256" key="2">
    <source>
        <dbReference type="ARBA" id="ARBA00023002"/>
    </source>
</evidence>
<keyword evidence="1" id="KW-0521">NADP</keyword>
<organism evidence="4 5">
    <name type="scientific">Dactylosporangium siamense</name>
    <dbReference type="NCBI Taxonomy" id="685454"/>
    <lineage>
        <taxon>Bacteria</taxon>
        <taxon>Bacillati</taxon>
        <taxon>Actinomycetota</taxon>
        <taxon>Actinomycetes</taxon>
        <taxon>Micromonosporales</taxon>
        <taxon>Micromonosporaceae</taxon>
        <taxon>Dactylosporangium</taxon>
    </lineage>
</organism>
<gene>
    <name evidence="4" type="ORF">Dsi01nite_006190</name>
</gene>
<dbReference type="InterPro" id="IPR036291">
    <property type="entry name" value="NAD(P)-bd_dom_sf"/>
</dbReference>
<dbReference type="SMART" id="SM00829">
    <property type="entry name" value="PKS_ER"/>
    <property type="match status" value="1"/>
</dbReference>
<dbReference type="SUPFAM" id="SSF51735">
    <property type="entry name" value="NAD(P)-binding Rossmann-fold domains"/>
    <property type="match status" value="1"/>
</dbReference>
<dbReference type="Pfam" id="PF08240">
    <property type="entry name" value="ADH_N"/>
    <property type="match status" value="1"/>
</dbReference>
<feature type="domain" description="Enoyl reductase (ER)" evidence="3">
    <location>
        <begin position="10"/>
        <end position="305"/>
    </location>
</feature>
<evidence type="ECO:0000256" key="1">
    <source>
        <dbReference type="ARBA" id="ARBA00022857"/>
    </source>
</evidence>
<dbReference type="InterPro" id="IPR020843">
    <property type="entry name" value="ER"/>
</dbReference>
<dbReference type="EMBL" id="BONQ01000015">
    <property type="protein sequence ID" value="GIG42578.1"/>
    <property type="molecule type" value="Genomic_DNA"/>
</dbReference>
<dbReference type="GO" id="GO:0070402">
    <property type="term" value="F:NADPH binding"/>
    <property type="evidence" value="ECO:0007669"/>
    <property type="project" value="TreeGrafter"/>
</dbReference>
<keyword evidence="2" id="KW-0560">Oxidoreductase</keyword>
<dbReference type="Gene3D" id="3.40.50.720">
    <property type="entry name" value="NAD(P)-binding Rossmann-like Domain"/>
    <property type="match status" value="1"/>
</dbReference>
<evidence type="ECO:0000259" key="3">
    <source>
        <dbReference type="SMART" id="SM00829"/>
    </source>
</evidence>
<protein>
    <submittedName>
        <fullName evidence="4">Oxidoreductase</fullName>
    </submittedName>
</protein>
<dbReference type="InterPro" id="IPR013154">
    <property type="entry name" value="ADH-like_N"/>
</dbReference>
<dbReference type="PANTHER" id="PTHR48106">
    <property type="entry name" value="QUINONE OXIDOREDUCTASE PIG3-RELATED"/>
    <property type="match status" value="1"/>
</dbReference>
<proteinExistence type="predicted"/>
<dbReference type="Gene3D" id="3.90.180.10">
    <property type="entry name" value="Medium-chain alcohol dehydrogenases, catalytic domain"/>
    <property type="match status" value="1"/>
</dbReference>
<evidence type="ECO:0000313" key="4">
    <source>
        <dbReference type="EMBL" id="GIG42578.1"/>
    </source>
</evidence>
<comment type="caution">
    <text evidence="4">The sequence shown here is derived from an EMBL/GenBank/DDBJ whole genome shotgun (WGS) entry which is preliminary data.</text>
</comment>
<dbReference type="PANTHER" id="PTHR48106:SF18">
    <property type="entry name" value="QUINONE OXIDOREDUCTASE PIG3"/>
    <property type="match status" value="1"/>
</dbReference>